<name>X0BMY4_FUSOX</name>
<proteinExistence type="predicted"/>
<organism evidence="2 3">
    <name type="scientific">Fusarium oxysporum f. sp. raphani 54005</name>
    <dbReference type="NCBI Taxonomy" id="1089458"/>
    <lineage>
        <taxon>Eukaryota</taxon>
        <taxon>Fungi</taxon>
        <taxon>Dikarya</taxon>
        <taxon>Ascomycota</taxon>
        <taxon>Pezizomycotina</taxon>
        <taxon>Sordariomycetes</taxon>
        <taxon>Hypocreomycetidae</taxon>
        <taxon>Hypocreales</taxon>
        <taxon>Nectriaceae</taxon>
        <taxon>Fusarium</taxon>
        <taxon>Fusarium oxysporum species complex</taxon>
    </lineage>
</organism>
<evidence type="ECO:0000313" key="2">
    <source>
        <dbReference type="EMBL" id="EXK80248.1"/>
    </source>
</evidence>
<dbReference type="AlphaFoldDB" id="X0BMY4"/>
<dbReference type="HOGENOM" id="CLU_2776041_0_0_1"/>
<evidence type="ECO:0000313" key="3">
    <source>
        <dbReference type="Proteomes" id="UP000030663"/>
    </source>
</evidence>
<sequence length="69" mass="7657">MAAAPAPKLPLPTSQLSQGYNKQASFLRWIQSTEGIAESVSKSHKVPYSRRQERNPTTNSQQIRTNSSV</sequence>
<accession>X0BMY4</accession>
<reference evidence="2 3" key="1">
    <citation type="submission" date="2011-11" db="EMBL/GenBank/DDBJ databases">
        <title>The Genome Sequence of Fusarium oxysporum PHW815.</title>
        <authorList>
            <consortium name="The Broad Institute Genome Sequencing Platform"/>
            <person name="Ma L.-J."/>
            <person name="Gale L.R."/>
            <person name="Schwartz D.C."/>
            <person name="Zhou S."/>
            <person name="Corby-Kistler H."/>
            <person name="Young S.K."/>
            <person name="Zeng Q."/>
            <person name="Gargeya S."/>
            <person name="Fitzgerald M."/>
            <person name="Haas B."/>
            <person name="Abouelleil A."/>
            <person name="Alvarado L."/>
            <person name="Arachchi H.M."/>
            <person name="Berlin A."/>
            <person name="Brown A."/>
            <person name="Chapman S.B."/>
            <person name="Chen Z."/>
            <person name="Dunbar C."/>
            <person name="Freedman E."/>
            <person name="Gearin G."/>
            <person name="Goldberg J."/>
            <person name="Griggs A."/>
            <person name="Gujja S."/>
            <person name="Heiman D."/>
            <person name="Howarth C."/>
            <person name="Larson L."/>
            <person name="Lui A."/>
            <person name="MacDonald P.J.P."/>
            <person name="Montmayeur A."/>
            <person name="Murphy C."/>
            <person name="Neiman D."/>
            <person name="Pearson M."/>
            <person name="Priest M."/>
            <person name="Roberts A."/>
            <person name="Saif S."/>
            <person name="Shea T."/>
            <person name="Shenoy N."/>
            <person name="Sisk P."/>
            <person name="Stolte C."/>
            <person name="Sykes S."/>
            <person name="Wortman J."/>
            <person name="Nusbaum C."/>
            <person name="Birren B."/>
        </authorList>
    </citation>
    <scope>NUCLEOTIDE SEQUENCE [LARGE SCALE GENOMIC DNA]</scope>
    <source>
        <strain evidence="2 3">54005</strain>
    </source>
</reference>
<feature type="region of interest" description="Disordered" evidence="1">
    <location>
        <begin position="38"/>
        <end position="69"/>
    </location>
</feature>
<protein>
    <submittedName>
        <fullName evidence="2">Uncharacterized protein</fullName>
    </submittedName>
</protein>
<keyword evidence="3" id="KW-1185">Reference proteome</keyword>
<dbReference type="EMBL" id="KI979338">
    <property type="protein sequence ID" value="EXK80248.1"/>
    <property type="molecule type" value="Genomic_DNA"/>
</dbReference>
<feature type="compositionally biased region" description="Polar residues" evidence="1">
    <location>
        <begin position="55"/>
        <end position="69"/>
    </location>
</feature>
<dbReference type="Proteomes" id="UP000030663">
    <property type="component" value="Unassembled WGS sequence"/>
</dbReference>
<gene>
    <name evidence="2" type="ORF">FOQG_15195</name>
</gene>
<evidence type="ECO:0000256" key="1">
    <source>
        <dbReference type="SAM" id="MobiDB-lite"/>
    </source>
</evidence>